<gene>
    <name evidence="2" type="primary">Bm11864</name>
    <name evidence="2" type="ORF">BM_Bm11864</name>
</gene>
<name>A0A1I9G9W9_BRUMA</name>
<protein>
    <submittedName>
        <fullName evidence="2">Bm11864</fullName>
    </submittedName>
</protein>
<dbReference type="AlphaFoldDB" id="A0A1I9G9W9"/>
<reference evidence="2" key="2">
    <citation type="submission" date="2012-12" db="EMBL/GenBank/DDBJ databases">
        <authorList>
            <consortium name="WormBase Consortium"/>
            <person name="Ghedin E."/>
            <person name="Paulini M."/>
        </authorList>
    </citation>
    <scope>NUCLEOTIDE SEQUENCE</scope>
    <source>
        <strain evidence="2">FR3</strain>
    </source>
</reference>
<sequence>MALPDAPAVVMAMTRDLSVAASGSTELQQGGGKNLPLPVTEGKEGSDWTVSLE</sequence>
<dbReference type="EMBL" id="LN860575">
    <property type="protein sequence ID" value="CDQ07550.1"/>
    <property type="molecule type" value="Genomic_DNA"/>
</dbReference>
<accession>A0A1I9G9W9</accession>
<evidence type="ECO:0000313" key="2">
    <source>
        <dbReference type="EMBL" id="CDQ07550.1"/>
    </source>
</evidence>
<proteinExistence type="predicted"/>
<reference evidence="2" key="1">
    <citation type="journal article" date="2007" name="Science">
        <title>Draft genome of the filarial nematode parasite Brugia malayi.</title>
        <authorList>
            <person name="Ghedin E."/>
            <person name="Wang S."/>
            <person name="Spiro D."/>
            <person name="Caler E."/>
            <person name="Zhao Q."/>
            <person name="Crabtree J."/>
            <person name="Allen J.E."/>
            <person name="Delcher A.L."/>
            <person name="Guiliano D.B."/>
            <person name="Miranda-Saavedra D."/>
            <person name="Angiuoli S.V."/>
            <person name="Creasy T."/>
            <person name="Amedeo P."/>
            <person name="Haas B."/>
            <person name="El-Sayed N.M."/>
            <person name="Wortman J.R."/>
            <person name="Feldblyum T."/>
            <person name="Tallon L."/>
            <person name="Schatz M."/>
            <person name="Shumway M."/>
            <person name="Koo H."/>
            <person name="Salzberg S.L."/>
            <person name="Schobel S."/>
            <person name="Pertea M."/>
            <person name="Pop M."/>
            <person name="White O."/>
            <person name="Barton G.J."/>
            <person name="Carlow C.K."/>
            <person name="Crawford M.J."/>
            <person name="Daub J."/>
            <person name="Dimmic M.W."/>
            <person name="Estes C.F."/>
            <person name="Foster J.M."/>
            <person name="Ganatra M."/>
            <person name="Gregory W.F."/>
            <person name="Johnson N.M."/>
            <person name="Jin J."/>
            <person name="Komuniecki R."/>
            <person name="Korf I."/>
            <person name="Kumar S."/>
            <person name="Laney S."/>
            <person name="Li B.W."/>
            <person name="Li W."/>
            <person name="Lindblom T.H."/>
            <person name="Lustigman S."/>
            <person name="Ma D."/>
            <person name="Maina C.V."/>
            <person name="Martin D.M."/>
            <person name="McCarter J.P."/>
            <person name="McReynolds L."/>
            <person name="Mitreva M."/>
            <person name="Nutman T.B."/>
            <person name="Parkinson J."/>
            <person name="Peregrin-Alvarez J.M."/>
            <person name="Poole C."/>
            <person name="Ren Q."/>
            <person name="Saunders L."/>
            <person name="Sluder A.E."/>
            <person name="Smith K."/>
            <person name="Stanke M."/>
            <person name="Unnasch T.R."/>
            <person name="Ware J."/>
            <person name="Wei A.D."/>
            <person name="Weil G."/>
            <person name="Williams D.J."/>
            <person name="Zhang Y."/>
            <person name="Williams S.A."/>
            <person name="Fraser-Liggett C."/>
            <person name="Slatko B."/>
            <person name="Blaxter M.L."/>
            <person name="Scott A.L."/>
        </authorList>
    </citation>
    <scope>NUCLEOTIDE SEQUENCE</scope>
    <source>
        <strain evidence="2">FR3</strain>
    </source>
</reference>
<feature type="region of interest" description="Disordered" evidence="1">
    <location>
        <begin position="22"/>
        <end position="53"/>
    </location>
</feature>
<organism evidence="2">
    <name type="scientific">Brugia malayi</name>
    <name type="common">Filarial nematode worm</name>
    <dbReference type="NCBI Taxonomy" id="6279"/>
    <lineage>
        <taxon>Eukaryota</taxon>
        <taxon>Metazoa</taxon>
        <taxon>Ecdysozoa</taxon>
        <taxon>Nematoda</taxon>
        <taxon>Chromadorea</taxon>
        <taxon>Rhabditida</taxon>
        <taxon>Spirurina</taxon>
        <taxon>Spiruromorpha</taxon>
        <taxon>Filarioidea</taxon>
        <taxon>Onchocercidae</taxon>
        <taxon>Brugia</taxon>
    </lineage>
</organism>
<evidence type="ECO:0000256" key="1">
    <source>
        <dbReference type="SAM" id="MobiDB-lite"/>
    </source>
</evidence>